<evidence type="ECO:0000256" key="1">
    <source>
        <dbReference type="SAM" id="MobiDB-lite"/>
    </source>
</evidence>
<comment type="caution">
    <text evidence="2">The sequence shown here is derived from an EMBL/GenBank/DDBJ whole genome shotgun (WGS) entry which is preliminary data.</text>
</comment>
<dbReference type="AlphaFoldDB" id="A0A820DQY8"/>
<organism evidence="2 3">
    <name type="scientific">Rotaria sordida</name>
    <dbReference type="NCBI Taxonomy" id="392033"/>
    <lineage>
        <taxon>Eukaryota</taxon>
        <taxon>Metazoa</taxon>
        <taxon>Spiralia</taxon>
        <taxon>Gnathifera</taxon>
        <taxon>Rotifera</taxon>
        <taxon>Eurotatoria</taxon>
        <taxon>Bdelloidea</taxon>
        <taxon>Philodinida</taxon>
        <taxon>Philodinidae</taxon>
        <taxon>Rotaria</taxon>
    </lineage>
</organism>
<feature type="non-terminal residue" evidence="2">
    <location>
        <position position="27"/>
    </location>
</feature>
<accession>A0A820DQY8</accession>
<feature type="compositionally biased region" description="Polar residues" evidence="1">
    <location>
        <begin position="8"/>
        <end position="27"/>
    </location>
</feature>
<proteinExistence type="predicted"/>
<feature type="region of interest" description="Disordered" evidence="1">
    <location>
        <begin position="1"/>
        <end position="27"/>
    </location>
</feature>
<name>A0A820DQY8_9BILA</name>
<sequence length="27" mass="3064">MKAGLSTRPKTAKTQAIQQRLDTLYSR</sequence>
<gene>
    <name evidence="2" type="ORF">FNK824_LOCUS37949</name>
</gene>
<protein>
    <submittedName>
        <fullName evidence="2">Uncharacterized protein</fullName>
    </submittedName>
</protein>
<evidence type="ECO:0000313" key="3">
    <source>
        <dbReference type="Proteomes" id="UP000663874"/>
    </source>
</evidence>
<reference evidence="2" key="1">
    <citation type="submission" date="2021-02" db="EMBL/GenBank/DDBJ databases">
        <authorList>
            <person name="Nowell W R."/>
        </authorList>
    </citation>
    <scope>NUCLEOTIDE SEQUENCE</scope>
</reference>
<evidence type="ECO:0000313" key="2">
    <source>
        <dbReference type="EMBL" id="CAF4236233.1"/>
    </source>
</evidence>
<dbReference type="Proteomes" id="UP000663874">
    <property type="component" value="Unassembled WGS sequence"/>
</dbReference>
<dbReference type="EMBL" id="CAJOBE010020392">
    <property type="protein sequence ID" value="CAF4236233.1"/>
    <property type="molecule type" value="Genomic_DNA"/>
</dbReference>